<sequence>MVAFYFFVFSFLIVPLLVHRESYTNRKRVEGGLKVPSLLLLLLCCPVFKACCQVRTVLRYTTDIPRMKRRKKEKIKKEREREKKTKRVHSGTAKDLHGDALKETYKVSITNVMQHQT</sequence>
<keyword evidence="2" id="KW-0472">Membrane</keyword>
<feature type="transmembrane region" description="Helical" evidence="2">
    <location>
        <begin position="36"/>
        <end position="58"/>
    </location>
</feature>
<comment type="caution">
    <text evidence="4">The sequence shown here is derived from an EMBL/GenBank/DDBJ whole genome shotgun (WGS) entry which is preliminary data.</text>
</comment>
<dbReference type="Proteomes" id="UP000031737">
    <property type="component" value="Unassembled WGS sequence"/>
</dbReference>
<dbReference type="VEuPathDB" id="TriTrypDB:TRSC58_07336"/>
<reference evidence="4 5" key="1">
    <citation type="submission" date="2013-07" db="EMBL/GenBank/DDBJ databases">
        <authorList>
            <person name="Stoco P.H."/>
            <person name="Wagner G."/>
            <person name="Gerber A."/>
            <person name="Zaha A."/>
            <person name="Thompson C."/>
            <person name="Bartholomeu D.C."/>
            <person name="Luckemeyer D.D."/>
            <person name="Bahia D."/>
            <person name="Loreto E."/>
            <person name="Prestes E.B."/>
            <person name="Lima F.M."/>
            <person name="Rodrigues-Luiz G."/>
            <person name="Vallejo G.A."/>
            <person name="Filho J.F."/>
            <person name="Monteiro K.M."/>
            <person name="Tyler K.M."/>
            <person name="de Almeida L.G."/>
            <person name="Ortiz M.F."/>
            <person name="Siervo M.A."/>
            <person name="de Moraes M.H."/>
            <person name="Cunha O.L."/>
            <person name="Mendonca-Neto R."/>
            <person name="Silva R."/>
            <person name="Teixeira S.M."/>
            <person name="Murta S.M."/>
            <person name="Sincero T.C."/>
            <person name="Mendes T.A."/>
            <person name="Urmenyi T.P."/>
            <person name="Silva V.G."/>
            <person name="da Rocha W.D."/>
            <person name="Andersson B."/>
            <person name="Romanha A.J."/>
            <person name="Steindel M."/>
            <person name="de Vasconcelos A.T."/>
            <person name="Grisard E.C."/>
        </authorList>
    </citation>
    <scope>NUCLEOTIDE SEQUENCE [LARGE SCALE GENOMIC DNA]</scope>
    <source>
        <strain evidence="4 5">SC58</strain>
    </source>
</reference>
<dbReference type="AlphaFoldDB" id="A0A061ITJ1"/>
<keyword evidence="5" id="KW-1185">Reference proteome</keyword>
<keyword evidence="2" id="KW-1133">Transmembrane helix</keyword>
<accession>A0A061ITJ1</accession>
<name>A0A061ITJ1_TRYRA</name>
<keyword evidence="3" id="KW-0732">Signal</keyword>
<protein>
    <recommendedName>
        <fullName evidence="6">Secreted protein</fullName>
    </recommendedName>
</protein>
<dbReference type="EMBL" id="AUPL01007461">
    <property type="protein sequence ID" value="ESL05061.1"/>
    <property type="molecule type" value="Genomic_DNA"/>
</dbReference>
<feature type="signal peptide" evidence="3">
    <location>
        <begin position="1"/>
        <end position="20"/>
    </location>
</feature>
<evidence type="ECO:0000313" key="5">
    <source>
        <dbReference type="Proteomes" id="UP000031737"/>
    </source>
</evidence>
<keyword evidence="2" id="KW-0812">Transmembrane</keyword>
<evidence type="ECO:0008006" key="6">
    <source>
        <dbReference type="Google" id="ProtNLM"/>
    </source>
</evidence>
<organism evidence="4 5">
    <name type="scientific">Trypanosoma rangeli SC58</name>
    <dbReference type="NCBI Taxonomy" id="429131"/>
    <lineage>
        <taxon>Eukaryota</taxon>
        <taxon>Discoba</taxon>
        <taxon>Euglenozoa</taxon>
        <taxon>Kinetoplastea</taxon>
        <taxon>Metakinetoplastina</taxon>
        <taxon>Trypanosomatida</taxon>
        <taxon>Trypanosomatidae</taxon>
        <taxon>Trypanosoma</taxon>
        <taxon>Herpetosoma</taxon>
    </lineage>
</organism>
<evidence type="ECO:0000256" key="2">
    <source>
        <dbReference type="SAM" id="Phobius"/>
    </source>
</evidence>
<gene>
    <name evidence="4" type="ORF">TRSC58_07336</name>
</gene>
<evidence type="ECO:0000313" key="4">
    <source>
        <dbReference type="EMBL" id="ESL05061.1"/>
    </source>
</evidence>
<evidence type="ECO:0000256" key="1">
    <source>
        <dbReference type="SAM" id="MobiDB-lite"/>
    </source>
</evidence>
<feature type="chain" id="PRO_5001605633" description="Secreted protein" evidence="3">
    <location>
        <begin position="21"/>
        <end position="117"/>
    </location>
</feature>
<feature type="region of interest" description="Disordered" evidence="1">
    <location>
        <begin position="69"/>
        <end position="93"/>
    </location>
</feature>
<evidence type="ECO:0000256" key="3">
    <source>
        <dbReference type="SAM" id="SignalP"/>
    </source>
</evidence>
<proteinExistence type="predicted"/>